<proteinExistence type="predicted"/>
<dbReference type="AlphaFoldDB" id="A0A0V0I5G1"/>
<organism evidence="1">
    <name type="scientific">Solanum chacoense</name>
    <name type="common">Chaco potato</name>
    <dbReference type="NCBI Taxonomy" id="4108"/>
    <lineage>
        <taxon>Eukaryota</taxon>
        <taxon>Viridiplantae</taxon>
        <taxon>Streptophyta</taxon>
        <taxon>Embryophyta</taxon>
        <taxon>Tracheophyta</taxon>
        <taxon>Spermatophyta</taxon>
        <taxon>Magnoliopsida</taxon>
        <taxon>eudicotyledons</taxon>
        <taxon>Gunneridae</taxon>
        <taxon>Pentapetalae</taxon>
        <taxon>asterids</taxon>
        <taxon>lamiids</taxon>
        <taxon>Solanales</taxon>
        <taxon>Solanaceae</taxon>
        <taxon>Solanoideae</taxon>
        <taxon>Solaneae</taxon>
        <taxon>Solanum</taxon>
    </lineage>
</organism>
<sequence>DALRFKRKISRRVHGDRRRVHDDSYAYNSTLHFLVVFLSSFDNSYSQQPVNCPSSSRCYDLKPHLSLPRDRAAPLVCPL</sequence>
<evidence type="ECO:0000313" key="1">
    <source>
        <dbReference type="EMBL" id="JAP27868.1"/>
    </source>
</evidence>
<dbReference type="EMBL" id="GEDG01010717">
    <property type="protein sequence ID" value="JAP27868.1"/>
    <property type="molecule type" value="Transcribed_RNA"/>
</dbReference>
<name>A0A0V0I5G1_SOLCH</name>
<accession>A0A0V0I5G1</accession>
<reference evidence="1" key="1">
    <citation type="submission" date="2015-12" db="EMBL/GenBank/DDBJ databases">
        <title>Gene expression during late stages of embryo sac development: a critical building block for successful pollen-pistil interactions.</title>
        <authorList>
            <person name="Liu Y."/>
            <person name="Joly V."/>
            <person name="Sabar M."/>
            <person name="Matton D.P."/>
        </authorList>
    </citation>
    <scope>NUCLEOTIDE SEQUENCE</scope>
</reference>
<feature type="non-terminal residue" evidence="1">
    <location>
        <position position="1"/>
    </location>
</feature>
<protein>
    <submittedName>
        <fullName evidence="1">Putative ovule protein</fullName>
    </submittedName>
</protein>